<dbReference type="PANTHER" id="PTHR33204:SF37">
    <property type="entry name" value="HTH-TYPE TRANSCRIPTIONAL REGULATOR YODB"/>
    <property type="match status" value="1"/>
</dbReference>
<proteinExistence type="predicted"/>
<dbReference type="PANTHER" id="PTHR33204">
    <property type="entry name" value="TRANSCRIPTIONAL REGULATOR, MARR FAMILY"/>
    <property type="match status" value="1"/>
</dbReference>
<dbReference type="GO" id="GO:0003677">
    <property type="term" value="F:DNA binding"/>
    <property type="evidence" value="ECO:0007669"/>
    <property type="project" value="UniProtKB-KW"/>
</dbReference>
<dbReference type="CDD" id="cd00090">
    <property type="entry name" value="HTH_ARSR"/>
    <property type="match status" value="1"/>
</dbReference>
<organism evidence="5">
    <name type="scientific">freshwater metagenome</name>
    <dbReference type="NCBI Taxonomy" id="449393"/>
    <lineage>
        <taxon>unclassified sequences</taxon>
        <taxon>metagenomes</taxon>
        <taxon>ecological metagenomes</taxon>
    </lineage>
</organism>
<dbReference type="PROSITE" id="PS51118">
    <property type="entry name" value="HTH_HXLR"/>
    <property type="match status" value="1"/>
</dbReference>
<dbReference type="Gene3D" id="1.10.10.10">
    <property type="entry name" value="Winged helix-like DNA-binding domain superfamily/Winged helix DNA-binding domain"/>
    <property type="match status" value="1"/>
</dbReference>
<dbReference type="EMBL" id="CAEZYQ010000004">
    <property type="protein sequence ID" value="CAB4734570.1"/>
    <property type="molecule type" value="Genomic_DNA"/>
</dbReference>
<dbReference type="InterPro" id="IPR036388">
    <property type="entry name" value="WH-like_DNA-bd_sf"/>
</dbReference>
<evidence type="ECO:0000256" key="2">
    <source>
        <dbReference type="ARBA" id="ARBA00023125"/>
    </source>
</evidence>
<reference evidence="5" key="1">
    <citation type="submission" date="2020-05" db="EMBL/GenBank/DDBJ databases">
        <authorList>
            <person name="Chiriac C."/>
            <person name="Salcher M."/>
            <person name="Ghai R."/>
            <person name="Kavagutti S V."/>
        </authorList>
    </citation>
    <scope>NUCLEOTIDE SEQUENCE</scope>
</reference>
<dbReference type="InterPro" id="IPR011991">
    <property type="entry name" value="ArsR-like_HTH"/>
</dbReference>
<sequence length="134" mass="14903">MKCRGYLRDSEDVSTAPIADPYAAACPTRTVLDRIGDRWTVLVLLLLAERTCRFTELQRRIEGVSPKVLTQVLRALERDGLVTREVHAEVPPRVEYSLTSLGGTLVQAVAGLDAWARAHIDEVERSRAAYDARA</sequence>
<evidence type="ECO:0000256" key="3">
    <source>
        <dbReference type="ARBA" id="ARBA00023163"/>
    </source>
</evidence>
<evidence type="ECO:0000259" key="4">
    <source>
        <dbReference type="PROSITE" id="PS51118"/>
    </source>
</evidence>
<keyword evidence="3" id="KW-0804">Transcription</keyword>
<protein>
    <submittedName>
        <fullName evidence="5">Unannotated protein</fullName>
    </submittedName>
</protein>
<gene>
    <name evidence="5" type="ORF">UFOPK2761_00768</name>
</gene>
<dbReference type="InterPro" id="IPR002577">
    <property type="entry name" value="HTH_HxlR"/>
</dbReference>
<keyword evidence="1" id="KW-0805">Transcription regulation</keyword>
<dbReference type="Pfam" id="PF01638">
    <property type="entry name" value="HxlR"/>
    <property type="match status" value="1"/>
</dbReference>
<feature type="domain" description="HTH hxlR-type" evidence="4">
    <location>
        <begin position="26"/>
        <end position="124"/>
    </location>
</feature>
<dbReference type="SUPFAM" id="SSF46785">
    <property type="entry name" value="Winged helix' DNA-binding domain"/>
    <property type="match status" value="1"/>
</dbReference>
<evidence type="ECO:0000313" key="5">
    <source>
        <dbReference type="EMBL" id="CAB4734570.1"/>
    </source>
</evidence>
<accession>A0A6J6SI70</accession>
<evidence type="ECO:0000256" key="1">
    <source>
        <dbReference type="ARBA" id="ARBA00023015"/>
    </source>
</evidence>
<dbReference type="InterPro" id="IPR036390">
    <property type="entry name" value="WH_DNA-bd_sf"/>
</dbReference>
<name>A0A6J6SI70_9ZZZZ</name>
<dbReference type="AlphaFoldDB" id="A0A6J6SI70"/>
<keyword evidence="2" id="KW-0238">DNA-binding</keyword>